<feature type="domain" description="F-BAR" evidence="5">
    <location>
        <begin position="5"/>
        <end position="348"/>
    </location>
</feature>
<evidence type="ECO:0000259" key="4">
    <source>
        <dbReference type="PROSITE" id="PS50238"/>
    </source>
</evidence>
<feature type="region of interest" description="Disordered" evidence="3">
    <location>
        <begin position="162"/>
        <end position="224"/>
    </location>
</feature>
<dbReference type="Proteomes" id="UP000759537">
    <property type="component" value="Unassembled WGS sequence"/>
</dbReference>
<evidence type="ECO:0000256" key="3">
    <source>
        <dbReference type="SAM" id="MobiDB-lite"/>
    </source>
</evidence>
<gene>
    <name evidence="6" type="ORF">DFH94DRAFT_736549</name>
</gene>
<dbReference type="SUPFAM" id="SSF48350">
    <property type="entry name" value="GTPase activation domain, GAP"/>
    <property type="match status" value="1"/>
</dbReference>
<reference evidence="6" key="1">
    <citation type="submission" date="2019-10" db="EMBL/GenBank/DDBJ databases">
        <authorList>
            <consortium name="DOE Joint Genome Institute"/>
            <person name="Kuo A."/>
            <person name="Miyauchi S."/>
            <person name="Kiss E."/>
            <person name="Drula E."/>
            <person name="Kohler A."/>
            <person name="Sanchez-Garcia M."/>
            <person name="Andreopoulos B."/>
            <person name="Barry K.W."/>
            <person name="Bonito G."/>
            <person name="Buee M."/>
            <person name="Carver A."/>
            <person name="Chen C."/>
            <person name="Cichocki N."/>
            <person name="Clum A."/>
            <person name="Culley D."/>
            <person name="Crous P.W."/>
            <person name="Fauchery L."/>
            <person name="Girlanda M."/>
            <person name="Hayes R."/>
            <person name="Keri Z."/>
            <person name="LaButti K."/>
            <person name="Lipzen A."/>
            <person name="Lombard V."/>
            <person name="Magnuson J."/>
            <person name="Maillard F."/>
            <person name="Morin E."/>
            <person name="Murat C."/>
            <person name="Nolan M."/>
            <person name="Ohm R."/>
            <person name="Pangilinan J."/>
            <person name="Pereira M."/>
            <person name="Perotto S."/>
            <person name="Peter M."/>
            <person name="Riley R."/>
            <person name="Sitrit Y."/>
            <person name="Stielow B."/>
            <person name="Szollosi G."/>
            <person name="Zifcakova L."/>
            <person name="Stursova M."/>
            <person name="Spatafora J.W."/>
            <person name="Tedersoo L."/>
            <person name="Vaario L.-M."/>
            <person name="Yamada A."/>
            <person name="Yan M."/>
            <person name="Wang P."/>
            <person name="Xu J."/>
            <person name="Bruns T."/>
            <person name="Baldrian P."/>
            <person name="Vilgalys R."/>
            <person name="Henrissat B."/>
            <person name="Grigoriev I.V."/>
            <person name="Hibbett D."/>
            <person name="Nagy L.G."/>
            <person name="Martin F.M."/>
        </authorList>
    </citation>
    <scope>NUCLEOTIDE SEQUENCE</scope>
    <source>
        <strain evidence="6">Prilba</strain>
    </source>
</reference>
<reference evidence="6" key="2">
    <citation type="journal article" date="2020" name="Nat. Commun.">
        <title>Large-scale genome sequencing of mycorrhizal fungi provides insights into the early evolution of symbiotic traits.</title>
        <authorList>
            <person name="Miyauchi S."/>
            <person name="Kiss E."/>
            <person name="Kuo A."/>
            <person name="Drula E."/>
            <person name="Kohler A."/>
            <person name="Sanchez-Garcia M."/>
            <person name="Morin E."/>
            <person name="Andreopoulos B."/>
            <person name="Barry K.W."/>
            <person name="Bonito G."/>
            <person name="Buee M."/>
            <person name="Carver A."/>
            <person name="Chen C."/>
            <person name="Cichocki N."/>
            <person name="Clum A."/>
            <person name="Culley D."/>
            <person name="Crous P.W."/>
            <person name="Fauchery L."/>
            <person name="Girlanda M."/>
            <person name="Hayes R.D."/>
            <person name="Keri Z."/>
            <person name="LaButti K."/>
            <person name="Lipzen A."/>
            <person name="Lombard V."/>
            <person name="Magnuson J."/>
            <person name="Maillard F."/>
            <person name="Murat C."/>
            <person name="Nolan M."/>
            <person name="Ohm R.A."/>
            <person name="Pangilinan J."/>
            <person name="Pereira M.F."/>
            <person name="Perotto S."/>
            <person name="Peter M."/>
            <person name="Pfister S."/>
            <person name="Riley R."/>
            <person name="Sitrit Y."/>
            <person name="Stielow J.B."/>
            <person name="Szollosi G."/>
            <person name="Zifcakova L."/>
            <person name="Stursova M."/>
            <person name="Spatafora J.W."/>
            <person name="Tedersoo L."/>
            <person name="Vaario L.M."/>
            <person name="Yamada A."/>
            <person name="Yan M."/>
            <person name="Wang P."/>
            <person name="Xu J."/>
            <person name="Bruns T."/>
            <person name="Baldrian P."/>
            <person name="Vilgalys R."/>
            <person name="Dunand C."/>
            <person name="Henrissat B."/>
            <person name="Grigoriev I.V."/>
            <person name="Hibbett D."/>
            <person name="Nagy L.G."/>
            <person name="Martin F.M."/>
        </authorList>
    </citation>
    <scope>NUCLEOTIDE SEQUENCE</scope>
    <source>
        <strain evidence="6">Prilba</strain>
    </source>
</reference>
<dbReference type="SMART" id="SM00324">
    <property type="entry name" value="RhoGAP"/>
    <property type="match status" value="1"/>
</dbReference>
<dbReference type="EMBL" id="WHVB01000007">
    <property type="protein sequence ID" value="KAF8480865.1"/>
    <property type="molecule type" value="Genomic_DNA"/>
</dbReference>
<dbReference type="InterPro" id="IPR050729">
    <property type="entry name" value="Rho-GAP"/>
</dbReference>
<keyword evidence="1" id="KW-0343">GTPase activation</keyword>
<evidence type="ECO:0000259" key="5">
    <source>
        <dbReference type="PROSITE" id="PS51741"/>
    </source>
</evidence>
<name>A0A9P5T9Z8_9AGAM</name>
<keyword evidence="2" id="KW-0175">Coiled coil</keyword>
<feature type="compositionally biased region" description="Polar residues" evidence="3">
    <location>
        <begin position="674"/>
        <end position="693"/>
    </location>
</feature>
<comment type="caution">
    <text evidence="6">The sequence shown here is derived from an EMBL/GenBank/DDBJ whole genome shotgun (WGS) entry which is preliminary data.</text>
</comment>
<proteinExistence type="predicted"/>
<dbReference type="CDD" id="cd00159">
    <property type="entry name" value="RhoGAP"/>
    <property type="match status" value="1"/>
</dbReference>
<organism evidence="6 7">
    <name type="scientific">Russula ochroleuca</name>
    <dbReference type="NCBI Taxonomy" id="152965"/>
    <lineage>
        <taxon>Eukaryota</taxon>
        <taxon>Fungi</taxon>
        <taxon>Dikarya</taxon>
        <taxon>Basidiomycota</taxon>
        <taxon>Agaricomycotina</taxon>
        <taxon>Agaricomycetes</taxon>
        <taxon>Russulales</taxon>
        <taxon>Russulaceae</taxon>
        <taxon>Russula</taxon>
    </lineage>
</organism>
<dbReference type="PROSITE" id="PS51741">
    <property type="entry name" value="F_BAR"/>
    <property type="match status" value="1"/>
</dbReference>
<dbReference type="InterPro" id="IPR027267">
    <property type="entry name" value="AH/BAR_dom_sf"/>
</dbReference>
<dbReference type="PANTHER" id="PTHR23176:SF134">
    <property type="entry name" value="RHO-TYPE GTPASE-ACTIVATING PROTEIN"/>
    <property type="match status" value="1"/>
</dbReference>
<keyword evidence="7" id="KW-1185">Reference proteome</keyword>
<dbReference type="PROSITE" id="PS50238">
    <property type="entry name" value="RHOGAP"/>
    <property type="match status" value="1"/>
</dbReference>
<dbReference type="Gene3D" id="1.10.555.10">
    <property type="entry name" value="Rho GTPase activation protein"/>
    <property type="match status" value="1"/>
</dbReference>
<evidence type="ECO:0000256" key="2">
    <source>
        <dbReference type="PROSITE-ProRule" id="PRU01077"/>
    </source>
</evidence>
<dbReference type="OrthoDB" id="79452at2759"/>
<dbReference type="PANTHER" id="PTHR23176">
    <property type="entry name" value="RHO/RAC/CDC GTPASE-ACTIVATING PROTEIN"/>
    <property type="match status" value="1"/>
</dbReference>
<dbReference type="GO" id="GO:0007165">
    <property type="term" value="P:signal transduction"/>
    <property type="evidence" value="ECO:0007669"/>
    <property type="project" value="InterPro"/>
</dbReference>
<feature type="region of interest" description="Disordered" evidence="3">
    <location>
        <begin position="582"/>
        <end position="748"/>
    </location>
</feature>
<dbReference type="Gene3D" id="1.20.1270.60">
    <property type="entry name" value="Arfaptin homology (AH) domain/BAR domain"/>
    <property type="match status" value="1"/>
</dbReference>
<dbReference type="InterPro" id="IPR000198">
    <property type="entry name" value="RhoGAP_dom"/>
</dbReference>
<dbReference type="InterPro" id="IPR031160">
    <property type="entry name" value="F_BAR_dom"/>
</dbReference>
<dbReference type="AlphaFoldDB" id="A0A9P5T9Z8"/>
<feature type="compositionally biased region" description="Pro residues" evidence="3">
    <location>
        <begin position="662"/>
        <end position="671"/>
    </location>
</feature>
<evidence type="ECO:0008006" key="8">
    <source>
        <dbReference type="Google" id="ProtNLM"/>
    </source>
</evidence>
<sequence>MSAEPQSRVSLDGPSNGLVSQFDLHLRVLGDRYLGFFLERRKIEESYIDSLWKLHQRAAAVDSFFDARIEPDTSRAAWNEIRDNVERETQARQAFLNTLTIDVINPLTALKETQDRTRKRIKEDLKNSASAHTEYAENTLPKLKRAYIKKCQEFEDYHSAVVPPPSIGQPSVVPESSANPSARSNPNLPSSRSSVVSPQPLRPLDRKPSSGAPRNRSPSSSTAFSDLAQHGKKHINQLITLLDKEGGIRGSNRNADITLRSTRAKREADEADKDYRKAVHWLETLRIRRIKTLEGGYNSLERFVFDGTEIVKKVLVTYADTLIATYTTQNYLASHARSAVDNVSAETDTSILAASLRRSLALSIPTPTLYYNYQVGECQDLIFGVTLADYATARGSENDVPKILRICIDEIDKRGLDAEGIYRVSGRRANVQELQHKIEKNEKAFLFNSFTDDIYSVASLLKLYLRELPEPVFKFPLRDRIQHSEDMANHAANDFVILRSKIRRLPGVHKASLKAVVEHLSRVASHADKNKMDAKNLAIVFSPVVFGEDEIPQGDLLNVQPTKDSVMEDLIDNAHTLFDEYLPPSSPPLPPAPAGEPIPAISYGSSHTTVALPHSGEAPGVDFTPQLPPRPTGSIHPSTRSNPPMSPSRLCADPSPSTTLAPPIPPAPPPGIQIATNVTEQPTQEPVVSNKGTTEVVEKASDPPQDFVPSPTVEREQYQGEQQLETESVPQTPLTASSVAGSSLSYSD</sequence>
<dbReference type="InterPro" id="IPR008936">
    <property type="entry name" value="Rho_GTPase_activation_prot"/>
</dbReference>
<dbReference type="GO" id="GO:0005737">
    <property type="term" value="C:cytoplasm"/>
    <property type="evidence" value="ECO:0007669"/>
    <property type="project" value="TreeGrafter"/>
</dbReference>
<feature type="compositionally biased region" description="Low complexity" evidence="3">
    <location>
        <begin position="737"/>
        <end position="748"/>
    </location>
</feature>
<evidence type="ECO:0000256" key="1">
    <source>
        <dbReference type="ARBA" id="ARBA00022468"/>
    </source>
</evidence>
<dbReference type="SUPFAM" id="SSF103657">
    <property type="entry name" value="BAR/IMD domain-like"/>
    <property type="match status" value="1"/>
</dbReference>
<feature type="compositionally biased region" description="Low complexity" evidence="3">
    <location>
        <begin position="176"/>
        <end position="199"/>
    </location>
</feature>
<evidence type="ECO:0000313" key="7">
    <source>
        <dbReference type="Proteomes" id="UP000759537"/>
    </source>
</evidence>
<dbReference type="GO" id="GO:0005096">
    <property type="term" value="F:GTPase activator activity"/>
    <property type="evidence" value="ECO:0007669"/>
    <property type="project" value="UniProtKB-KW"/>
</dbReference>
<protein>
    <recommendedName>
        <fullName evidence="8">RhoGAP-domain-containing protein</fullName>
    </recommendedName>
</protein>
<dbReference type="Pfam" id="PF00620">
    <property type="entry name" value="RhoGAP"/>
    <property type="match status" value="1"/>
</dbReference>
<feature type="domain" description="Rho-GAP" evidence="4">
    <location>
        <begin position="385"/>
        <end position="578"/>
    </location>
</feature>
<accession>A0A9P5T9Z8</accession>
<evidence type="ECO:0000313" key="6">
    <source>
        <dbReference type="EMBL" id="KAF8480865.1"/>
    </source>
</evidence>
<feature type="compositionally biased region" description="Polar residues" evidence="3">
    <location>
        <begin position="719"/>
        <end position="736"/>
    </location>
</feature>
<feature type="compositionally biased region" description="Pro residues" evidence="3">
    <location>
        <begin position="584"/>
        <end position="596"/>
    </location>
</feature>